<evidence type="ECO:0000313" key="2">
    <source>
        <dbReference type="EMBL" id="QJA59173.1"/>
    </source>
</evidence>
<dbReference type="EMBL" id="MT141358">
    <property type="protein sequence ID" value="QJA59173.1"/>
    <property type="molecule type" value="Genomic_DNA"/>
</dbReference>
<reference evidence="2" key="1">
    <citation type="submission" date="2020-03" db="EMBL/GenBank/DDBJ databases">
        <title>The deep terrestrial virosphere.</title>
        <authorList>
            <person name="Holmfeldt K."/>
            <person name="Nilsson E."/>
            <person name="Simone D."/>
            <person name="Lopez-Fernandez M."/>
            <person name="Wu X."/>
            <person name="de Brujin I."/>
            <person name="Lundin D."/>
            <person name="Andersson A."/>
            <person name="Bertilsson S."/>
            <person name="Dopson M."/>
        </authorList>
    </citation>
    <scope>NUCLEOTIDE SEQUENCE</scope>
    <source>
        <strain evidence="2">MM415B01331</strain>
    </source>
</reference>
<accession>A0A6M3IP40</accession>
<protein>
    <submittedName>
        <fullName evidence="2">Putative chaperonin</fullName>
    </submittedName>
</protein>
<dbReference type="Gene3D" id="2.30.33.40">
    <property type="entry name" value="GroES chaperonin"/>
    <property type="match status" value="1"/>
</dbReference>
<gene>
    <name evidence="2" type="ORF">MM415B01331_0003</name>
</gene>
<dbReference type="AlphaFoldDB" id="A0A6M3IP40"/>
<dbReference type="InterPro" id="IPR011032">
    <property type="entry name" value="GroES-like_sf"/>
</dbReference>
<evidence type="ECO:0000256" key="1">
    <source>
        <dbReference type="ARBA" id="ARBA00023186"/>
    </source>
</evidence>
<proteinExistence type="predicted"/>
<sequence length="105" mass="11923">MNKTGIRPVEYKVLILVDELKDQSVGGIYIPEHALEREQIAHDRGTLVDMSEMAFSDWTGRKPDIGTKVIFSKYAGAVIHFNENGGPRQRYRLCNDKDICAILEE</sequence>
<name>A0A6M3IP40_9ZZZZ</name>
<dbReference type="InterPro" id="IPR037124">
    <property type="entry name" value="Chaperonin_GroES_sf"/>
</dbReference>
<dbReference type="GO" id="GO:0005524">
    <property type="term" value="F:ATP binding"/>
    <property type="evidence" value="ECO:0007669"/>
    <property type="project" value="InterPro"/>
</dbReference>
<dbReference type="SUPFAM" id="SSF50129">
    <property type="entry name" value="GroES-like"/>
    <property type="match status" value="1"/>
</dbReference>
<dbReference type="PRINTS" id="PR00297">
    <property type="entry name" value="CHAPERONIN10"/>
</dbReference>
<organism evidence="2">
    <name type="scientific">viral metagenome</name>
    <dbReference type="NCBI Taxonomy" id="1070528"/>
    <lineage>
        <taxon>unclassified sequences</taxon>
        <taxon>metagenomes</taxon>
        <taxon>organismal metagenomes</taxon>
    </lineage>
</organism>
<dbReference type="CDD" id="cd00320">
    <property type="entry name" value="cpn10"/>
    <property type="match status" value="1"/>
</dbReference>
<keyword evidence="1" id="KW-0143">Chaperone</keyword>
<dbReference type="SMART" id="SM00883">
    <property type="entry name" value="Cpn10"/>
    <property type="match status" value="1"/>
</dbReference>
<dbReference type="InterPro" id="IPR020818">
    <property type="entry name" value="Chaperonin_GroES"/>
</dbReference>
<dbReference type="GO" id="GO:0044183">
    <property type="term" value="F:protein folding chaperone"/>
    <property type="evidence" value="ECO:0007669"/>
    <property type="project" value="InterPro"/>
</dbReference>
<dbReference type="Pfam" id="PF00166">
    <property type="entry name" value="Cpn10"/>
    <property type="match status" value="1"/>
</dbReference>